<gene>
    <name evidence="1" type="ORF">SAMN05421773_104214</name>
</gene>
<evidence type="ECO:0000313" key="1">
    <source>
        <dbReference type="EMBL" id="SFC59571.1"/>
    </source>
</evidence>
<organism evidence="1 2">
    <name type="scientific">Streptomyces aidingensis</name>
    <dbReference type="NCBI Taxonomy" id="910347"/>
    <lineage>
        <taxon>Bacteria</taxon>
        <taxon>Bacillati</taxon>
        <taxon>Actinomycetota</taxon>
        <taxon>Actinomycetes</taxon>
        <taxon>Kitasatosporales</taxon>
        <taxon>Streptomycetaceae</taxon>
        <taxon>Streptomyces</taxon>
    </lineage>
</organism>
<dbReference type="EMBL" id="FOLM01000004">
    <property type="protein sequence ID" value="SFC59571.1"/>
    <property type="molecule type" value="Genomic_DNA"/>
</dbReference>
<keyword evidence="2" id="KW-1185">Reference proteome</keyword>
<protein>
    <submittedName>
        <fullName evidence="1">Uncharacterized protein</fullName>
    </submittedName>
</protein>
<dbReference type="AlphaFoldDB" id="A0A1I1KG08"/>
<evidence type="ECO:0000313" key="2">
    <source>
        <dbReference type="Proteomes" id="UP000199207"/>
    </source>
</evidence>
<sequence length="264" mass="27981">MVGGLVPGRPLCRPIGEMGTDSLREARSAVLLSGSLTLADGVVLSTPCLGVRGLSAFDPVNEPCGPQCLSESAEEITRGAEVAEERRGRGSRLPYNQRVASTDVGRIVGTGTVLGLIAWGLDDLTHGLSWMALAVFLTASWVEEATVRNRVSAAWNSRVTADDAPGIIGAPTPAYSMRVESDEGNVPGMAVPLQTGGVSFVSAGGAALQYAPSEILEIDRSLPYNRIQITTTSTIRPVILVYPQSWNLHAWQRIKDKNSAEPGE</sequence>
<proteinExistence type="predicted"/>
<dbReference type="Proteomes" id="UP000199207">
    <property type="component" value="Unassembled WGS sequence"/>
</dbReference>
<reference evidence="1 2" key="1">
    <citation type="submission" date="2016-10" db="EMBL/GenBank/DDBJ databases">
        <authorList>
            <person name="de Groot N.N."/>
        </authorList>
    </citation>
    <scope>NUCLEOTIDE SEQUENCE [LARGE SCALE GENOMIC DNA]</scope>
    <source>
        <strain evidence="1 2">CGMCC 4.5739</strain>
    </source>
</reference>
<accession>A0A1I1KG08</accession>
<dbReference type="STRING" id="910347.SAMN05421773_104214"/>
<name>A0A1I1KG08_9ACTN</name>